<dbReference type="KEGG" id="jeo:JMA_40280"/>
<accession>A0A0B5ATD5</accession>
<dbReference type="AlphaFoldDB" id="A0A0B5ATD5"/>
<proteinExistence type="predicted"/>
<keyword evidence="1" id="KW-0614">Plasmid</keyword>
<dbReference type="Proteomes" id="UP000031449">
    <property type="component" value="Plasmid unnamed"/>
</dbReference>
<evidence type="ECO:0000313" key="2">
    <source>
        <dbReference type="Proteomes" id="UP000031449"/>
    </source>
</evidence>
<dbReference type="EMBL" id="CP009417">
    <property type="protein sequence ID" value="AJD93346.1"/>
    <property type="molecule type" value="Genomic_DNA"/>
</dbReference>
<sequence length="109" mass="12634">MSKFLKQHGNEGNAVILTRELDDFMEHHGFEKDTSAYGDNEMGWSTGFYDKDKNNFYRVHVTAESIKIHEEYDCGGVICSWNTHVSEHHLESDKAFLHLLELAYEPLNI</sequence>
<organism evidence="1 2">
    <name type="scientific">Jeotgalibacillus malaysiensis</name>
    <dbReference type="NCBI Taxonomy" id="1508404"/>
    <lineage>
        <taxon>Bacteria</taxon>
        <taxon>Bacillati</taxon>
        <taxon>Bacillota</taxon>
        <taxon>Bacilli</taxon>
        <taxon>Bacillales</taxon>
        <taxon>Caryophanaceae</taxon>
        <taxon>Jeotgalibacillus</taxon>
    </lineage>
</organism>
<evidence type="ECO:0000313" key="1">
    <source>
        <dbReference type="EMBL" id="AJD93346.1"/>
    </source>
</evidence>
<name>A0A0B5ATD5_9BACL</name>
<keyword evidence="2" id="KW-1185">Reference proteome</keyword>
<dbReference type="HOGENOM" id="CLU_2180311_0_0_9"/>
<gene>
    <name evidence="1" type="ORF">JMA_40280</name>
</gene>
<protein>
    <submittedName>
        <fullName evidence="1">Uncharacterized protein</fullName>
    </submittedName>
</protein>
<geneLocation type="plasmid" evidence="2"/>
<reference evidence="1 2" key="1">
    <citation type="submission" date="2014-08" db="EMBL/GenBank/DDBJ databases">
        <title>Complete genome of a marine bacteria Jeotgalibacillus malaysiensis.</title>
        <authorList>
            <person name="Yaakop A.S."/>
            <person name="Chan K.-G."/>
            <person name="Goh K.M."/>
        </authorList>
    </citation>
    <scope>NUCLEOTIDE SEQUENCE [LARGE SCALE GENOMIC DNA]</scope>
    <source>
        <strain evidence="1 2">D5</strain>
        <plasmid evidence="2">Plasmid</plasmid>
    </source>
</reference>
<dbReference type="BioCyc" id="JESP1508404:G14D9-13312-MONOMER"/>